<dbReference type="Proteomes" id="UP000017184">
    <property type="component" value="Chromosome"/>
</dbReference>
<accession>U5NE03</accession>
<evidence type="ECO:0000256" key="1">
    <source>
        <dbReference type="ARBA" id="ARBA00022676"/>
    </source>
</evidence>
<keyword evidence="2 4" id="KW-0808">Transferase</keyword>
<gene>
    <name evidence="4" type="ORF">Cenrod_2390</name>
</gene>
<organism evidence="4 5">
    <name type="scientific">Candidatus Symbiobacter mobilis CR</name>
    <dbReference type="NCBI Taxonomy" id="946483"/>
    <lineage>
        <taxon>Bacteria</taxon>
        <taxon>Pseudomonadati</taxon>
        <taxon>Pseudomonadota</taxon>
        <taxon>Betaproteobacteria</taxon>
        <taxon>Burkholderiales</taxon>
        <taxon>Comamonadaceae</taxon>
    </lineage>
</organism>
<protein>
    <submittedName>
        <fullName evidence="4">Glycosyltransferase</fullName>
    </submittedName>
</protein>
<dbReference type="EMBL" id="CP004885">
    <property type="protein sequence ID" value="AGX88448.1"/>
    <property type="molecule type" value="Genomic_DNA"/>
</dbReference>
<dbReference type="STRING" id="946483.Cenrod_2390"/>
<keyword evidence="5" id="KW-1185">Reference proteome</keyword>
<sequence>MLSHPYCIAVRSITPIPPLSAANRAFSQGDFSAARALYAQAMSVYPDIAHLVQGNLDLLARRSAQACHLPVVPAQPATHLPCTALVIAWDVGHNALGRAYMLAEVLARVVRHVVLVGFQFPRYGDAIWEPLRHSCIPIVTLPGQNLPQFHDQVRRIVQRYQPDIVVACKPRLPSLELGLLMREQWGCPLIVDVDDHELSFAPGRTPLSLEALLATPAGAAPSTPAPYGELWTRLAHSLCFKADAILVSNPALQAEFGGTVLPHVRDERNFNPSLYDGAALRKAHNVPLDAKVVLFFGTARAHKGLDVLARAVSEIDNPCFRLLIVGGSVDHKSQEALQALAPGRILWLPSQPFSKIPDILSMADIVCLPQDENHPTSAYQLPAKAIDAIAMGIPLVVSATPPLQQLIRDGVAHPIPQSGLAQLLTKLATGRETTSHRQRECFLHQYSYAAAASTLRGVVTECLAQPLRMQPAIGPTLIRASLHALGADAAHTPKPFASQGTDIVVFWKQNDTCLYGRRHDMVIRYLASRPDVRRVLVFDAPMSEHDLHRMQQHQDTVHQARHIYIYTYQKLLGVFDTEKISYNVFVYPPGTYSIDPASQDKPYLNTGFIPYLRQVFEREGVDPSQSVFLVYPKLYPIVEILDVFRPKRLLVDVVDDHRAWPHVSAQEITRLTEHYRDLVGRADMVWTNCEPVRMSMSQYGKNVHLVPNGCDESPPTKPPSHCTAFQAFLARPGKTIGYVGNLESKIDIALLDTLCTTFEDCKVVLIGSTHANRDIVRLQRHPNVLMPGVIPYQDVGAWVRQFDVGIIPHLRSPLTRSMHPLKAYVYLAHGVPVVSTDVENIDTHCPSITVARDRDDFVEAVRITLLRGTRQRNVDRMYVQQHGWSARLGQHVDQLLANP</sequence>
<dbReference type="Gene3D" id="3.40.50.2000">
    <property type="entry name" value="Glycogen Phosphorylase B"/>
    <property type="match status" value="2"/>
</dbReference>
<feature type="domain" description="Glycosyl transferase family 1" evidence="3">
    <location>
        <begin position="280"/>
        <end position="411"/>
    </location>
</feature>
<dbReference type="AlphaFoldDB" id="U5NE03"/>
<dbReference type="KEGG" id="cbx:Cenrod_2390"/>
<dbReference type="eggNOG" id="COG0438">
    <property type="taxonomic scope" value="Bacteria"/>
</dbReference>
<evidence type="ECO:0000259" key="3">
    <source>
        <dbReference type="Pfam" id="PF00534"/>
    </source>
</evidence>
<evidence type="ECO:0000313" key="4">
    <source>
        <dbReference type="EMBL" id="AGX88448.1"/>
    </source>
</evidence>
<dbReference type="HOGENOM" id="CLU_322032_0_0_4"/>
<proteinExistence type="predicted"/>
<name>U5NE03_9BURK</name>
<dbReference type="Pfam" id="PF13692">
    <property type="entry name" value="Glyco_trans_1_4"/>
    <property type="match status" value="1"/>
</dbReference>
<dbReference type="GO" id="GO:0016757">
    <property type="term" value="F:glycosyltransferase activity"/>
    <property type="evidence" value="ECO:0007669"/>
    <property type="project" value="UniProtKB-KW"/>
</dbReference>
<dbReference type="Pfam" id="PF00534">
    <property type="entry name" value="Glycos_transf_1"/>
    <property type="match status" value="1"/>
</dbReference>
<reference evidence="4 5" key="1">
    <citation type="journal article" date="2013" name="Genome Biol.">
        <title>Genomic analysis reveals key aspects of prokaryotic symbiosis in the phototrophic consortium "Chlorochromatium aggregatum".</title>
        <authorList>
            <person name="Liu Z."/>
            <person name="Muller J."/>
            <person name="Li T."/>
            <person name="Alvey R.M."/>
            <person name="Vogl K."/>
            <person name="Frigaard N.U."/>
            <person name="Rockwell N.C."/>
            <person name="Boyd E.S."/>
            <person name="Tomsho L.P."/>
            <person name="Schuster S.C."/>
            <person name="Henke P."/>
            <person name="Rohde M."/>
            <person name="Overmann J."/>
            <person name="Bryant D.A."/>
        </authorList>
    </citation>
    <scope>NUCLEOTIDE SEQUENCE [LARGE SCALE GENOMIC DNA]</scope>
    <source>
        <strain evidence="4">CR</strain>
    </source>
</reference>
<dbReference type="PANTHER" id="PTHR12526">
    <property type="entry name" value="GLYCOSYLTRANSFERASE"/>
    <property type="match status" value="1"/>
</dbReference>
<evidence type="ECO:0000313" key="5">
    <source>
        <dbReference type="Proteomes" id="UP000017184"/>
    </source>
</evidence>
<dbReference type="InterPro" id="IPR001296">
    <property type="entry name" value="Glyco_trans_1"/>
</dbReference>
<keyword evidence="1" id="KW-0328">Glycosyltransferase</keyword>
<dbReference type="SUPFAM" id="SSF53756">
    <property type="entry name" value="UDP-Glycosyltransferase/glycogen phosphorylase"/>
    <property type="match status" value="2"/>
</dbReference>
<evidence type="ECO:0000256" key="2">
    <source>
        <dbReference type="ARBA" id="ARBA00022679"/>
    </source>
</evidence>
<dbReference type="PANTHER" id="PTHR12526:SF510">
    <property type="entry name" value="D-INOSITOL 3-PHOSPHATE GLYCOSYLTRANSFERASE"/>
    <property type="match status" value="1"/>
</dbReference>